<keyword evidence="3 6" id="KW-0812">Transmembrane</keyword>
<dbReference type="NCBIfam" id="NF047396">
    <property type="entry name" value="MFS_flip_LtaA"/>
    <property type="match status" value="1"/>
</dbReference>
<feature type="transmembrane region" description="Helical" evidence="6">
    <location>
        <begin position="45"/>
        <end position="68"/>
    </location>
</feature>
<feature type="transmembrane region" description="Helical" evidence="6">
    <location>
        <begin position="244"/>
        <end position="265"/>
    </location>
</feature>
<evidence type="ECO:0000256" key="5">
    <source>
        <dbReference type="ARBA" id="ARBA00023136"/>
    </source>
</evidence>
<evidence type="ECO:0000256" key="4">
    <source>
        <dbReference type="ARBA" id="ARBA00022989"/>
    </source>
</evidence>
<dbReference type="InterPro" id="IPR011701">
    <property type="entry name" value="MFS"/>
</dbReference>
<feature type="domain" description="Major facilitator superfamily (MFS) profile" evidence="7">
    <location>
        <begin position="13"/>
        <end position="391"/>
    </location>
</feature>
<keyword evidence="2" id="KW-0813">Transport</keyword>
<protein>
    <submittedName>
        <fullName evidence="8">MFS transporter</fullName>
    </submittedName>
</protein>
<evidence type="ECO:0000256" key="3">
    <source>
        <dbReference type="ARBA" id="ARBA00022692"/>
    </source>
</evidence>
<dbReference type="InterPro" id="IPR001958">
    <property type="entry name" value="Tet-R_TetA/multi-R_MdtG-like"/>
</dbReference>
<evidence type="ECO:0000256" key="6">
    <source>
        <dbReference type="SAM" id="Phobius"/>
    </source>
</evidence>
<dbReference type="PRINTS" id="PR01035">
    <property type="entry name" value="TCRTETA"/>
</dbReference>
<feature type="transmembrane region" description="Helical" evidence="6">
    <location>
        <begin position="136"/>
        <end position="157"/>
    </location>
</feature>
<feature type="transmembrane region" description="Helical" evidence="6">
    <location>
        <begin position="163"/>
        <end position="188"/>
    </location>
</feature>
<dbReference type="CDD" id="cd17325">
    <property type="entry name" value="MFS_MdtG_SLC18_like"/>
    <property type="match status" value="1"/>
</dbReference>
<feature type="transmembrane region" description="Helical" evidence="6">
    <location>
        <begin position="103"/>
        <end position="124"/>
    </location>
</feature>
<dbReference type="PANTHER" id="PTHR23526">
    <property type="entry name" value="INTEGRAL MEMBRANE TRANSPORT PROTEIN-RELATED"/>
    <property type="match status" value="1"/>
</dbReference>
<dbReference type="RefSeq" id="WP_101144161.1">
    <property type="nucleotide sequence ID" value="NZ_CP073801.1"/>
</dbReference>
<dbReference type="AlphaFoldDB" id="A0A855GK85"/>
<evidence type="ECO:0000313" key="8">
    <source>
        <dbReference type="EMBL" id="PKE26339.1"/>
    </source>
</evidence>
<keyword evidence="5 6" id="KW-0472">Membrane</keyword>
<keyword evidence="4 6" id="KW-1133">Transmembrane helix</keyword>
<feature type="transmembrane region" description="Helical" evidence="6">
    <location>
        <begin position="298"/>
        <end position="316"/>
    </location>
</feature>
<dbReference type="PROSITE" id="PS50850">
    <property type="entry name" value="MFS"/>
    <property type="match status" value="1"/>
</dbReference>
<dbReference type="EMBL" id="PIXC01000009">
    <property type="protein sequence ID" value="PKE26339.1"/>
    <property type="molecule type" value="Genomic_DNA"/>
</dbReference>
<dbReference type="InterPro" id="IPR052528">
    <property type="entry name" value="Sugar_transport-like"/>
</dbReference>
<feature type="transmembrane region" description="Helical" evidence="6">
    <location>
        <begin position="337"/>
        <end position="357"/>
    </location>
</feature>
<dbReference type="GO" id="GO:0022857">
    <property type="term" value="F:transmembrane transporter activity"/>
    <property type="evidence" value="ECO:0007669"/>
    <property type="project" value="InterPro"/>
</dbReference>
<accession>A0A855GK85</accession>
<dbReference type="GO" id="GO:0005886">
    <property type="term" value="C:plasma membrane"/>
    <property type="evidence" value="ECO:0007669"/>
    <property type="project" value="UniProtKB-SubCell"/>
</dbReference>
<dbReference type="InterPro" id="IPR036259">
    <property type="entry name" value="MFS_trans_sf"/>
</dbReference>
<feature type="transmembrane region" description="Helical" evidence="6">
    <location>
        <begin position="80"/>
        <end position="97"/>
    </location>
</feature>
<name>A0A855GK85_9STAP</name>
<feature type="transmembrane region" description="Helical" evidence="6">
    <location>
        <begin position="209"/>
        <end position="232"/>
    </location>
</feature>
<feature type="transmembrane region" description="Helical" evidence="6">
    <location>
        <begin position="14"/>
        <end position="33"/>
    </location>
</feature>
<gene>
    <name evidence="8" type="ORF">CW686_05115</name>
</gene>
<comment type="caution">
    <text evidence="8">The sequence shown here is derived from an EMBL/GenBank/DDBJ whole genome shotgun (WGS) entry which is preliminary data.</text>
</comment>
<evidence type="ECO:0000256" key="1">
    <source>
        <dbReference type="ARBA" id="ARBA00004651"/>
    </source>
</evidence>
<dbReference type="Gene3D" id="1.20.1250.20">
    <property type="entry name" value="MFS general substrate transporter like domains"/>
    <property type="match status" value="2"/>
</dbReference>
<evidence type="ECO:0000256" key="2">
    <source>
        <dbReference type="ARBA" id="ARBA00022448"/>
    </source>
</evidence>
<dbReference type="SUPFAM" id="SSF103473">
    <property type="entry name" value="MFS general substrate transporter"/>
    <property type="match status" value="1"/>
</dbReference>
<comment type="subcellular location">
    <subcellularLocation>
        <location evidence="1">Cell membrane</location>
        <topology evidence="1">Multi-pass membrane protein</topology>
    </subcellularLocation>
</comment>
<evidence type="ECO:0000313" key="9">
    <source>
        <dbReference type="Proteomes" id="UP000233482"/>
    </source>
</evidence>
<evidence type="ECO:0000259" key="7">
    <source>
        <dbReference type="PROSITE" id="PS50850"/>
    </source>
</evidence>
<dbReference type="Pfam" id="PF07690">
    <property type="entry name" value="MFS_1"/>
    <property type="match status" value="1"/>
</dbReference>
<feature type="transmembrane region" description="Helical" evidence="6">
    <location>
        <begin position="272"/>
        <end position="292"/>
    </location>
</feature>
<dbReference type="InterPro" id="IPR020846">
    <property type="entry name" value="MFS_dom"/>
</dbReference>
<proteinExistence type="predicted"/>
<feature type="transmembrane region" description="Helical" evidence="6">
    <location>
        <begin position="369"/>
        <end position="387"/>
    </location>
</feature>
<dbReference type="Proteomes" id="UP000233482">
    <property type="component" value="Unassembled WGS sequence"/>
</dbReference>
<sequence>MPASSQSKFKGKNFWLMIVILFLMEFARGMYILSFLPVLPTLSNVTVGIISACITLHFVSDALTNFGIGFLLKRYGTKKVLNAGFFIAAAGLALIIFDRNPATLVAAAILLGIAVSPIWVIMLSSVEDNKRSKHMGYVYFAWLVGMMSGMIIMNLIIKVHPVQYIFLMPLFVLCAWMLYLFVHVEVSFIEKKSLKTQYKHIKHVMSRHLVLFPGILFQGIAIGMLVPILPSYAVHSLNVSTLEYTYLLIAGGAGCTVSMLFISKFMDDVSNIYAHIVILAGFFIFGISILLMTQVTNYMIVLGASLVIGLFYGLLLPGWNAFMASQVDVALKEESWGVFNSLQGIGTMLGPIIGGLITELFRDTNYTLFTSAIVFIGLAFFYLFYFYRTKRIQR</sequence>
<dbReference type="PANTHER" id="PTHR23526:SF2">
    <property type="entry name" value="MAJOR FACILITATOR SUPERFAMILY (MFS) PROFILE DOMAIN-CONTAINING PROTEIN"/>
    <property type="match status" value="1"/>
</dbReference>
<organism evidence="8 9">
    <name type="scientific">Macrococcoides caseolyticum</name>
    <dbReference type="NCBI Taxonomy" id="69966"/>
    <lineage>
        <taxon>Bacteria</taxon>
        <taxon>Bacillati</taxon>
        <taxon>Bacillota</taxon>
        <taxon>Bacilli</taxon>
        <taxon>Bacillales</taxon>
        <taxon>Staphylococcaceae</taxon>
        <taxon>Macrococcoides</taxon>
    </lineage>
</organism>
<reference evidence="8 9" key="1">
    <citation type="submission" date="2017-12" db="EMBL/GenBank/DDBJ databases">
        <title>Genomics of Macrococcus caseolyticus.</title>
        <authorList>
            <person name="MacFadyen A.C."/>
            <person name="Paterson G.K."/>
        </authorList>
    </citation>
    <scope>NUCLEOTIDE SEQUENCE [LARGE SCALE GENOMIC DNA]</scope>
    <source>
        <strain evidence="8 9">5788_EF188</strain>
    </source>
</reference>